<dbReference type="Pfam" id="PF00651">
    <property type="entry name" value="BTB"/>
    <property type="match status" value="1"/>
</dbReference>
<evidence type="ECO:0000313" key="3">
    <source>
        <dbReference type="Proteomes" id="UP001054837"/>
    </source>
</evidence>
<dbReference type="InterPro" id="IPR000210">
    <property type="entry name" value="BTB/POZ_dom"/>
</dbReference>
<dbReference type="PANTHER" id="PTHR24413">
    <property type="entry name" value="SPECKLE-TYPE POZ PROTEIN"/>
    <property type="match status" value="1"/>
</dbReference>
<dbReference type="Gene3D" id="1.25.40.420">
    <property type="match status" value="1"/>
</dbReference>
<dbReference type="PROSITE" id="PS50097">
    <property type="entry name" value="BTB"/>
    <property type="match status" value="1"/>
</dbReference>
<feature type="domain" description="BTB" evidence="1">
    <location>
        <begin position="361"/>
        <end position="428"/>
    </location>
</feature>
<proteinExistence type="predicted"/>
<evidence type="ECO:0000259" key="1">
    <source>
        <dbReference type="PROSITE" id="PS50097"/>
    </source>
</evidence>
<organism evidence="2 3">
    <name type="scientific">Caerostris darwini</name>
    <dbReference type="NCBI Taxonomy" id="1538125"/>
    <lineage>
        <taxon>Eukaryota</taxon>
        <taxon>Metazoa</taxon>
        <taxon>Ecdysozoa</taxon>
        <taxon>Arthropoda</taxon>
        <taxon>Chelicerata</taxon>
        <taxon>Arachnida</taxon>
        <taxon>Araneae</taxon>
        <taxon>Araneomorphae</taxon>
        <taxon>Entelegynae</taxon>
        <taxon>Araneoidea</taxon>
        <taxon>Araneidae</taxon>
        <taxon>Caerostris</taxon>
    </lineage>
</organism>
<comment type="caution">
    <text evidence="2">The sequence shown here is derived from an EMBL/GenBank/DDBJ whole genome shotgun (WGS) entry which is preliminary data.</text>
</comment>
<sequence>MAFNIMRQDVSYTFTWTLKDIDFCFSNRNYVRSPTFNAESLRGTNWGLYLHGSSKPLLYDSLSLTLKRGDNLPFKITIGVSFSMEMSDGSHEIIDENKTHEFLNGASKTFELMHTFDSLRPKLKNKLKIICKIWDLCKMAKFSEEFFAISHLDVESVNCLWKIKSFSKSPTFISSYPLLPDTSHKLKMQGISWEFGSVQSIPKTTYLNIQIIQDSVSINSSVHVMGRISIIGKGNKAIITYGSRHVFYSNGENKTWNFKMPVSRDSKILKRMLFLGSDELSLLCDFYFSILVNESLEYRMLPAEYHDAIDETPRTAEIDNSSEEEYGSEIFTIDKPEMSREVCLDSLTEDLKNLYIKKNYCDVVLRADGLSFPAHKRILCCRSPIFRALFNASLSVPVKEEIDIIGMHPVTLNKFLLFLYSAKLDDLQWDEAIQLLHAAKKYQVPSLQVECCTFMKSHLSISNVCDAFDEAFKYQNTELKTACEDFTIKNAVKVFASKEWKEFSEKYPHFSSQMMQKFFSLMSSKGLNPK</sequence>
<keyword evidence="3" id="KW-1185">Reference proteome</keyword>
<dbReference type="Proteomes" id="UP001054837">
    <property type="component" value="Unassembled WGS sequence"/>
</dbReference>
<dbReference type="AlphaFoldDB" id="A0AAV4RS12"/>
<protein>
    <submittedName>
        <fullName evidence="2">Protein roadkill</fullName>
    </submittedName>
</protein>
<dbReference type="SUPFAM" id="SSF54695">
    <property type="entry name" value="POZ domain"/>
    <property type="match status" value="1"/>
</dbReference>
<dbReference type="Gene3D" id="3.30.710.10">
    <property type="entry name" value="Potassium Channel Kv1.1, Chain A"/>
    <property type="match status" value="1"/>
</dbReference>
<dbReference type="SMART" id="SM00225">
    <property type="entry name" value="BTB"/>
    <property type="match status" value="1"/>
</dbReference>
<dbReference type="EMBL" id="BPLQ01006511">
    <property type="protein sequence ID" value="GIY23060.1"/>
    <property type="molecule type" value="Genomic_DNA"/>
</dbReference>
<name>A0AAV4RS12_9ARAC</name>
<accession>A0AAV4RS12</accession>
<gene>
    <name evidence="2" type="primary">rdx_0</name>
    <name evidence="2" type="ORF">CDAR_299601</name>
</gene>
<dbReference type="InterPro" id="IPR011333">
    <property type="entry name" value="SKP1/BTB/POZ_sf"/>
</dbReference>
<evidence type="ECO:0000313" key="2">
    <source>
        <dbReference type="EMBL" id="GIY23060.1"/>
    </source>
</evidence>
<reference evidence="2 3" key="1">
    <citation type="submission" date="2021-06" db="EMBL/GenBank/DDBJ databases">
        <title>Caerostris darwini draft genome.</title>
        <authorList>
            <person name="Kono N."/>
            <person name="Arakawa K."/>
        </authorList>
    </citation>
    <scope>NUCLEOTIDE SEQUENCE [LARGE SCALE GENOMIC DNA]</scope>
</reference>